<dbReference type="GO" id="GO:0006235">
    <property type="term" value="P:dTTP biosynthetic process"/>
    <property type="evidence" value="ECO:0007669"/>
    <property type="project" value="UniProtKB-UniRule"/>
</dbReference>
<feature type="active site" evidence="5">
    <location>
        <position position="132"/>
    </location>
</feature>
<reference evidence="7 8" key="1">
    <citation type="journal article" date="2014" name="Int. J. Syst. Evol. Microbiol.">
        <title>Methanobacterium paludis sp. nov. and a novel strain of Methanobacterium lacus isolated from northern peatlands.</title>
        <authorList>
            <person name="Cadillo-Quiroz H."/>
            <person name="Brauer S.L."/>
            <person name="Goodson N."/>
            <person name="Yavitt J.B."/>
            <person name="Zinder S.H."/>
        </authorList>
    </citation>
    <scope>NUCLEOTIDE SEQUENCE [LARGE SCALE GENOMIC DNA]</scope>
    <source>
        <strain evidence="8">DSM 25820 / JCM 18151 / SWAN1</strain>
    </source>
</reference>
<dbReference type="GO" id="GO:0032259">
    <property type="term" value="P:methylation"/>
    <property type="evidence" value="ECO:0007669"/>
    <property type="project" value="UniProtKB-KW"/>
</dbReference>
<name>F6D468_METPW</name>
<dbReference type="UniPathway" id="UPA00575"/>
<gene>
    <name evidence="5" type="primary">thyA</name>
    <name evidence="7" type="ordered locus">MSWAN_0450</name>
</gene>
<evidence type="ECO:0000256" key="4">
    <source>
        <dbReference type="ARBA" id="ARBA00022727"/>
    </source>
</evidence>
<dbReference type="EMBL" id="CP002772">
    <property type="protein sequence ID" value="AEG17490.1"/>
    <property type="molecule type" value="Genomic_DNA"/>
</dbReference>
<dbReference type="InterPro" id="IPR014620">
    <property type="entry name" value="Thymidylate_synthase_arc"/>
</dbReference>
<keyword evidence="1 5" id="KW-0963">Cytoplasm</keyword>
<evidence type="ECO:0000313" key="8">
    <source>
        <dbReference type="Proteomes" id="UP000009231"/>
    </source>
</evidence>
<evidence type="ECO:0000256" key="1">
    <source>
        <dbReference type="ARBA" id="ARBA00022490"/>
    </source>
</evidence>
<protein>
    <recommendedName>
        <fullName evidence="5">Putative thymidylate synthase</fullName>
        <shortName evidence="5">TS</shortName>
        <shortName evidence="5">TSase</shortName>
        <ecNumber evidence="5">2.1.1.-</ecNumber>
    </recommendedName>
</protein>
<dbReference type="HOGENOM" id="CLU_084975_0_0_2"/>
<sequence>MAILIKVPTIKTGWETLVKKVIKKGVEIKDERGSLTKELLNTVVMVKNPLDIEAPEGYFWSGEKLEKYAEQFLSNDRQGFVYTYGNRLRKHFDDVDQIQEAIERLKNFKESRRAISVTWDPTVDTKNNEVPCMILVDFKIRDGKLKTTGLWRSHDIYGAWFPNAVGLSHLAQYAAKEVGVEVGTLTIHSISAHIYEVNFEEAGRV</sequence>
<dbReference type="EC" id="2.1.1.-" evidence="5"/>
<dbReference type="Pfam" id="PF00303">
    <property type="entry name" value="Thymidylat_synt"/>
    <property type="match status" value="1"/>
</dbReference>
<comment type="function">
    <text evidence="5">May catalyze the biosynthesis of dTMP using an unknown cosubstrate.</text>
</comment>
<dbReference type="PIRSF" id="PIRSF036752">
    <property type="entry name" value="TSase_MJ051"/>
    <property type="match status" value="1"/>
</dbReference>
<dbReference type="Proteomes" id="UP000009231">
    <property type="component" value="Chromosome"/>
</dbReference>
<dbReference type="NCBIfam" id="TIGR03283">
    <property type="entry name" value="thy_syn_methano"/>
    <property type="match status" value="1"/>
</dbReference>
<dbReference type="GeneID" id="10667937"/>
<dbReference type="HAMAP" id="MF_01686">
    <property type="entry name" value="Thymidy_synth_arch"/>
    <property type="match status" value="1"/>
</dbReference>
<proteinExistence type="inferred from homology"/>
<dbReference type="SUPFAM" id="SSF55831">
    <property type="entry name" value="Thymidylate synthase/dCMP hydroxymethylase"/>
    <property type="match status" value="1"/>
</dbReference>
<evidence type="ECO:0000256" key="2">
    <source>
        <dbReference type="ARBA" id="ARBA00022603"/>
    </source>
</evidence>
<comment type="subunit">
    <text evidence="5">Monomer.</text>
</comment>
<evidence type="ECO:0000313" key="7">
    <source>
        <dbReference type="EMBL" id="AEG17490.1"/>
    </source>
</evidence>
<dbReference type="STRING" id="868131.MSWAN_0450"/>
<dbReference type="CDD" id="cd00351">
    <property type="entry name" value="TS_Pyrimidine_HMase"/>
    <property type="match status" value="1"/>
</dbReference>
<dbReference type="InterPro" id="IPR036926">
    <property type="entry name" value="Thymidate_synth/dCMP_Mease_sf"/>
</dbReference>
<dbReference type="PANTHER" id="PTHR11548">
    <property type="entry name" value="THYMIDYLATE SYNTHASE 1"/>
    <property type="match status" value="1"/>
</dbReference>
<dbReference type="InterPro" id="IPR045097">
    <property type="entry name" value="Thymidate_synth/dCMP_Mease"/>
</dbReference>
<dbReference type="GO" id="GO:0004799">
    <property type="term" value="F:thymidylate synthase activity"/>
    <property type="evidence" value="ECO:0007669"/>
    <property type="project" value="UniProtKB-UniRule"/>
</dbReference>
<evidence type="ECO:0000259" key="6">
    <source>
        <dbReference type="Pfam" id="PF00303"/>
    </source>
</evidence>
<keyword evidence="2 5" id="KW-0489">Methyltransferase</keyword>
<comment type="pathway">
    <text evidence="5">Pyrimidine metabolism; dTTP biosynthesis.</text>
</comment>
<dbReference type="InterPro" id="IPR023451">
    <property type="entry name" value="Thymidate_synth/dCMP_Mease_dom"/>
</dbReference>
<dbReference type="OrthoDB" id="50118at2157"/>
<evidence type="ECO:0000256" key="5">
    <source>
        <dbReference type="HAMAP-Rule" id="MF_01686"/>
    </source>
</evidence>
<comment type="similarity">
    <text evidence="5">Belongs to the thymidylate synthase family. Archaeal-type ThyA subfamily.</text>
</comment>
<dbReference type="AlphaFoldDB" id="F6D468"/>
<dbReference type="PANTHER" id="PTHR11548:SF1">
    <property type="entry name" value="THYMIDYLATE SYNTHASE 1"/>
    <property type="match status" value="1"/>
</dbReference>
<accession>F6D468</accession>
<keyword evidence="4 5" id="KW-0545">Nucleotide biosynthesis</keyword>
<comment type="subcellular location">
    <subcellularLocation>
        <location evidence="5">Cytoplasm</location>
    </subcellularLocation>
</comment>
<dbReference type="Gene3D" id="3.30.572.10">
    <property type="entry name" value="Thymidylate synthase/dCMP hydroxymethylase domain"/>
    <property type="match status" value="1"/>
</dbReference>
<keyword evidence="3 5" id="KW-0808">Transferase</keyword>
<organism evidence="7 8">
    <name type="scientific">Methanobacterium paludis (strain DSM 25820 / JCM 18151 / SWAN1)</name>
    <dbReference type="NCBI Taxonomy" id="868131"/>
    <lineage>
        <taxon>Archaea</taxon>
        <taxon>Methanobacteriati</taxon>
        <taxon>Methanobacteriota</taxon>
        <taxon>Methanomada group</taxon>
        <taxon>Methanobacteria</taxon>
        <taxon>Methanobacteriales</taxon>
        <taxon>Methanobacteriaceae</taxon>
        <taxon>Methanobacterium</taxon>
    </lineage>
</organism>
<dbReference type="GO" id="GO:0006231">
    <property type="term" value="P:dTMP biosynthetic process"/>
    <property type="evidence" value="ECO:0007669"/>
    <property type="project" value="UniProtKB-UniRule"/>
</dbReference>
<dbReference type="eggNOG" id="arCOG03214">
    <property type="taxonomic scope" value="Archaea"/>
</dbReference>
<evidence type="ECO:0000256" key="3">
    <source>
        <dbReference type="ARBA" id="ARBA00022679"/>
    </source>
</evidence>
<keyword evidence="8" id="KW-1185">Reference proteome</keyword>
<feature type="domain" description="Thymidylate synthase/dCMP hydroxymethylase" evidence="6">
    <location>
        <begin position="38"/>
        <end position="201"/>
    </location>
</feature>
<dbReference type="GO" id="GO:0005829">
    <property type="term" value="C:cytosol"/>
    <property type="evidence" value="ECO:0007669"/>
    <property type="project" value="TreeGrafter"/>
</dbReference>
<dbReference type="RefSeq" id="WP_013824992.1">
    <property type="nucleotide sequence ID" value="NC_015574.1"/>
</dbReference>
<dbReference type="KEGG" id="mew:MSWAN_0450"/>